<evidence type="ECO:0000313" key="1">
    <source>
        <dbReference type="EMBL" id="MPN60414.1"/>
    </source>
</evidence>
<accession>A0A645JJ95</accession>
<proteinExistence type="predicted"/>
<gene>
    <name evidence="1" type="ORF">SDC9_208142</name>
</gene>
<sequence>MRHPVHGKVLDCIAVLAAHVVMRHRVAVKTLLLATHFKLQDISVFSQQLKVSVDSAEAYMRHYLPDNRMELIRRWM</sequence>
<name>A0A645JJ95_9ZZZZ</name>
<protein>
    <submittedName>
        <fullName evidence="1">Uncharacterized protein</fullName>
    </submittedName>
</protein>
<dbReference type="EMBL" id="VSSQ01135660">
    <property type="protein sequence ID" value="MPN60414.1"/>
    <property type="molecule type" value="Genomic_DNA"/>
</dbReference>
<comment type="caution">
    <text evidence="1">The sequence shown here is derived from an EMBL/GenBank/DDBJ whole genome shotgun (WGS) entry which is preliminary data.</text>
</comment>
<dbReference type="AlphaFoldDB" id="A0A645JJ95"/>
<organism evidence="1">
    <name type="scientific">bioreactor metagenome</name>
    <dbReference type="NCBI Taxonomy" id="1076179"/>
    <lineage>
        <taxon>unclassified sequences</taxon>
        <taxon>metagenomes</taxon>
        <taxon>ecological metagenomes</taxon>
    </lineage>
</organism>
<reference evidence="1" key="1">
    <citation type="submission" date="2019-08" db="EMBL/GenBank/DDBJ databases">
        <authorList>
            <person name="Kucharzyk K."/>
            <person name="Murdoch R.W."/>
            <person name="Higgins S."/>
            <person name="Loffler F."/>
        </authorList>
    </citation>
    <scope>NUCLEOTIDE SEQUENCE</scope>
</reference>